<evidence type="ECO:0000256" key="1">
    <source>
        <dbReference type="ARBA" id="ARBA00023015"/>
    </source>
</evidence>
<dbReference type="RefSeq" id="WP_227211952.1">
    <property type="nucleotide sequence ID" value="NZ_BAABZQ010000001.1"/>
</dbReference>
<feature type="domain" description="HTH gntR-type" evidence="4">
    <location>
        <begin position="242"/>
        <end position="310"/>
    </location>
</feature>
<comment type="caution">
    <text evidence="5">The sequence shown here is derived from an EMBL/GenBank/DDBJ whole genome shotgun (WGS) entry which is preliminary data.</text>
</comment>
<accession>A0ABQ0C051</accession>
<feature type="domain" description="HTH gntR-type" evidence="4">
    <location>
        <begin position="5"/>
        <end position="73"/>
    </location>
</feature>
<evidence type="ECO:0000313" key="6">
    <source>
        <dbReference type="Proteomes" id="UP001600941"/>
    </source>
</evidence>
<evidence type="ECO:0000256" key="3">
    <source>
        <dbReference type="ARBA" id="ARBA00023163"/>
    </source>
</evidence>
<keyword evidence="1" id="KW-0805">Transcription regulation</keyword>
<keyword evidence="6" id="KW-1185">Reference proteome</keyword>
<reference evidence="5 6" key="1">
    <citation type="submission" date="2024-04" db="EMBL/GenBank/DDBJ databases">
        <title>Defined microbial consortia suppress multidrug-resistant proinflammatory Enterobacteriaceae via ecological control.</title>
        <authorList>
            <person name="Furuichi M."/>
            <person name="Kawaguchi T."/>
            <person name="Pust M."/>
            <person name="Yasuma K."/>
            <person name="Plichta D."/>
            <person name="Hasegawa N."/>
            <person name="Ohya T."/>
            <person name="Bhattarai S."/>
            <person name="Sasajima S."/>
            <person name="Aoto Y."/>
            <person name="Tuganbaev T."/>
            <person name="Yaginuma M."/>
            <person name="Ueda M."/>
            <person name="Okahashi N."/>
            <person name="Amafuji K."/>
            <person name="Kiridooshi Y."/>
            <person name="Sugita K."/>
            <person name="Strazar M."/>
            <person name="Skelly A."/>
            <person name="Suda W."/>
            <person name="Hattori M."/>
            <person name="Nakamoto N."/>
            <person name="Caballero S."/>
            <person name="Norman J."/>
            <person name="Olle B."/>
            <person name="Tanoue T."/>
            <person name="Arita M."/>
            <person name="Bucci V."/>
            <person name="Atarashi K."/>
            <person name="Xavier R."/>
            <person name="Honda K."/>
        </authorList>
    </citation>
    <scope>NUCLEOTIDE SEQUENCE [LARGE SCALE GENOMIC DNA]</scope>
    <source>
        <strain evidence="6">k34-0107-D12</strain>
    </source>
</reference>
<dbReference type="PROSITE" id="PS50949">
    <property type="entry name" value="HTH_GNTR"/>
    <property type="match status" value="2"/>
</dbReference>
<dbReference type="Gene3D" id="1.10.10.10">
    <property type="entry name" value="Winged helix-like DNA-binding domain superfamily/Winged helix DNA-binding domain"/>
    <property type="match status" value="2"/>
</dbReference>
<organism evidence="5 6">
    <name type="scientific">Blautia parvula</name>
    <dbReference type="NCBI Taxonomy" id="2877527"/>
    <lineage>
        <taxon>Bacteria</taxon>
        <taxon>Bacillati</taxon>
        <taxon>Bacillota</taxon>
        <taxon>Clostridia</taxon>
        <taxon>Lachnospirales</taxon>
        <taxon>Lachnospiraceae</taxon>
        <taxon>Blautia</taxon>
    </lineage>
</organism>
<dbReference type="InterPro" id="IPR050679">
    <property type="entry name" value="Bact_HTH_transcr_reg"/>
</dbReference>
<dbReference type="Pfam" id="PF00392">
    <property type="entry name" value="GntR"/>
    <property type="match status" value="2"/>
</dbReference>
<dbReference type="InterPro" id="IPR036390">
    <property type="entry name" value="WH_DNA-bd_sf"/>
</dbReference>
<evidence type="ECO:0000313" key="5">
    <source>
        <dbReference type="EMBL" id="GAA6502145.1"/>
    </source>
</evidence>
<keyword evidence="2" id="KW-0238">DNA-binding</keyword>
<dbReference type="PANTHER" id="PTHR44846:SF1">
    <property type="entry name" value="MANNOSYL-D-GLYCERATE TRANSPORT_METABOLISM SYSTEM REPRESSOR MNGR-RELATED"/>
    <property type="match status" value="1"/>
</dbReference>
<gene>
    <name evidence="5" type="ORF">K340107D12_49610</name>
</gene>
<protein>
    <recommendedName>
        <fullName evidence="4">HTH gntR-type domain-containing protein</fullName>
    </recommendedName>
</protein>
<evidence type="ECO:0000259" key="4">
    <source>
        <dbReference type="PROSITE" id="PS50949"/>
    </source>
</evidence>
<dbReference type="EMBL" id="BAABZQ010000001">
    <property type="protein sequence ID" value="GAA6502145.1"/>
    <property type="molecule type" value="Genomic_DNA"/>
</dbReference>
<dbReference type="PANTHER" id="PTHR44846">
    <property type="entry name" value="MANNOSYL-D-GLYCERATE TRANSPORT/METABOLISM SYSTEM REPRESSOR MNGR-RELATED"/>
    <property type="match status" value="1"/>
</dbReference>
<sequence length="477" mass="55709">MKTQSELNCLVYDFYVTRILFGYYSYGDSLPPMQKISEYFRLAVPTVRTALKLLEKEGYIEISAPKAARVIYQASGKDYLRNIARYRSARKEGLLDMRQVNRLLLAPLLNAGISAGDESSLKDRWKKMKDNEFDGMSVSIGLYTSALAYLDNYLIMNFYWEMNRYTRIPYMLGKLEALEEIIEKLDTLPKEEMGVFLTEELESVYMNVDKILNKKIQSEYPKLLDGQYPGIPFEWNFYYKRSQIRYTLGAKMLQEILYGYYPIGSYLPSLPKLAEHYGVSVATIRRTIDFVAGYNIVKSFQGKGIQVCLGKEDVTASQEVVRLALKYFLDGMQFVALTVRPVCRYTLKRISAEELDKLGQFLLTICERKKEYLLLDIFLTFIAERCPSPAVGHCYLKILKCLVMAYPFTLFQMEQAEFDRIYGEMIRQTIHNIEGREIDKITDGWGVFFEEQERYFREAARNLTYDRYNWKVKLPIH</sequence>
<dbReference type="SMART" id="SM00345">
    <property type="entry name" value="HTH_GNTR"/>
    <property type="match status" value="2"/>
</dbReference>
<dbReference type="InterPro" id="IPR036388">
    <property type="entry name" value="WH-like_DNA-bd_sf"/>
</dbReference>
<dbReference type="SUPFAM" id="SSF46785">
    <property type="entry name" value="Winged helix' DNA-binding domain"/>
    <property type="match status" value="2"/>
</dbReference>
<dbReference type="InterPro" id="IPR000524">
    <property type="entry name" value="Tscrpt_reg_HTH_GntR"/>
</dbReference>
<dbReference type="Proteomes" id="UP001600941">
    <property type="component" value="Unassembled WGS sequence"/>
</dbReference>
<keyword evidence="3" id="KW-0804">Transcription</keyword>
<proteinExistence type="predicted"/>
<name>A0ABQ0C051_9FIRM</name>
<evidence type="ECO:0000256" key="2">
    <source>
        <dbReference type="ARBA" id="ARBA00023125"/>
    </source>
</evidence>